<reference evidence="2" key="1">
    <citation type="submission" date="2021-01" db="EMBL/GenBank/DDBJ databases">
        <authorList>
            <person name="Corre E."/>
            <person name="Pelletier E."/>
            <person name="Niang G."/>
            <person name="Scheremetjew M."/>
            <person name="Finn R."/>
            <person name="Kale V."/>
            <person name="Holt S."/>
            <person name="Cochrane G."/>
            <person name="Meng A."/>
            <person name="Brown T."/>
            <person name="Cohen L."/>
        </authorList>
    </citation>
    <scope>NUCLEOTIDE SEQUENCE</scope>
    <source>
        <strain evidence="2">WS</strain>
    </source>
</reference>
<evidence type="ECO:0000313" key="2">
    <source>
        <dbReference type="EMBL" id="CAD9084088.1"/>
    </source>
</evidence>
<organism evidence="2">
    <name type="scientific">Percolomonas cosmopolitus</name>
    <dbReference type="NCBI Taxonomy" id="63605"/>
    <lineage>
        <taxon>Eukaryota</taxon>
        <taxon>Discoba</taxon>
        <taxon>Heterolobosea</taxon>
        <taxon>Tetramitia</taxon>
        <taxon>Eutetramitia</taxon>
        <taxon>Percolomonadidae</taxon>
        <taxon>Percolomonas</taxon>
    </lineage>
</organism>
<proteinExistence type="predicted"/>
<accession>A0A7S1PJV5</accession>
<evidence type="ECO:0000256" key="1">
    <source>
        <dbReference type="SAM" id="MobiDB-lite"/>
    </source>
</evidence>
<protein>
    <submittedName>
        <fullName evidence="2">Uncharacterized protein</fullName>
    </submittedName>
</protein>
<name>A0A7S1PJV5_9EUKA</name>
<sequence>MSYADPRRRVLQSYQIGLSSHKNSYSRGTLVGNFLEERSYDANDNAGLKFEAQSTMKESFSAYDPQDVKRREVTVRQGMGQDSLFRHQNGSVSRFVTTNNLTFTNNDVDFHNTRTDALLTGSKQEPQAPPRTSLLEQKRQQWEKERQEVLDDAGATFKTTYTATLRGNAQ</sequence>
<dbReference type="EMBL" id="HBGD01008909">
    <property type="protein sequence ID" value="CAD9084088.1"/>
    <property type="molecule type" value="Transcribed_RNA"/>
</dbReference>
<feature type="region of interest" description="Disordered" evidence="1">
    <location>
        <begin position="121"/>
        <end position="144"/>
    </location>
</feature>
<dbReference type="AlphaFoldDB" id="A0A7S1PJV5"/>
<gene>
    <name evidence="2" type="ORF">PCOS0759_LOCUS7342</name>
</gene>